<feature type="compositionally biased region" description="Pro residues" evidence="1">
    <location>
        <begin position="18"/>
        <end position="47"/>
    </location>
</feature>
<dbReference type="PANTHER" id="PTHR21494:SF2">
    <property type="entry name" value="NUCLEIC ACID BINDING PROTEIN"/>
    <property type="match status" value="1"/>
</dbReference>
<feature type="compositionally biased region" description="Basic and acidic residues" evidence="1">
    <location>
        <begin position="438"/>
        <end position="448"/>
    </location>
</feature>
<accession>A0A8J4V928</accession>
<organism evidence="2 3">
    <name type="scientific">Castanea mollissima</name>
    <name type="common">Chinese chestnut</name>
    <dbReference type="NCBI Taxonomy" id="60419"/>
    <lineage>
        <taxon>Eukaryota</taxon>
        <taxon>Viridiplantae</taxon>
        <taxon>Streptophyta</taxon>
        <taxon>Embryophyta</taxon>
        <taxon>Tracheophyta</taxon>
        <taxon>Spermatophyta</taxon>
        <taxon>Magnoliopsida</taxon>
        <taxon>eudicotyledons</taxon>
        <taxon>Gunneridae</taxon>
        <taxon>Pentapetalae</taxon>
        <taxon>rosids</taxon>
        <taxon>fabids</taxon>
        <taxon>Fagales</taxon>
        <taxon>Fagaceae</taxon>
        <taxon>Castanea</taxon>
    </lineage>
</organism>
<feature type="region of interest" description="Disordered" evidence="1">
    <location>
        <begin position="320"/>
        <end position="347"/>
    </location>
</feature>
<dbReference type="EMBL" id="JRKL02004288">
    <property type="protein sequence ID" value="KAF3952948.1"/>
    <property type="molecule type" value="Genomic_DNA"/>
</dbReference>
<proteinExistence type="predicted"/>
<dbReference type="GO" id="GO:0043130">
    <property type="term" value="F:ubiquitin binding"/>
    <property type="evidence" value="ECO:0007669"/>
    <property type="project" value="TreeGrafter"/>
</dbReference>
<evidence type="ECO:0000313" key="2">
    <source>
        <dbReference type="EMBL" id="KAF3952948.1"/>
    </source>
</evidence>
<feature type="region of interest" description="Disordered" evidence="1">
    <location>
        <begin position="655"/>
        <end position="674"/>
    </location>
</feature>
<evidence type="ECO:0000313" key="3">
    <source>
        <dbReference type="Proteomes" id="UP000737018"/>
    </source>
</evidence>
<feature type="compositionally biased region" description="Polar residues" evidence="1">
    <location>
        <begin position="655"/>
        <end position="664"/>
    </location>
</feature>
<dbReference type="OrthoDB" id="5577209at2759"/>
<comment type="caution">
    <text evidence="2">The sequence shown here is derived from an EMBL/GenBank/DDBJ whole genome shotgun (WGS) entry which is preliminary data.</text>
</comment>
<protein>
    <recommendedName>
        <fullName evidence="4">RRM domain-containing protein</fullName>
    </recommendedName>
</protein>
<feature type="region of interest" description="Disordered" evidence="1">
    <location>
        <begin position="411"/>
        <end position="499"/>
    </location>
</feature>
<evidence type="ECO:0008006" key="4">
    <source>
        <dbReference type="Google" id="ProtNLM"/>
    </source>
</evidence>
<name>A0A8J4V928_9ROSI</name>
<dbReference type="PANTHER" id="PTHR21494">
    <property type="entry name" value="ACTIVATING SIGNAL COINTEGRATOR 1 COMPLEX SUBUNIT 2 ASC-1 COMPLEX SUBUNIT P100"/>
    <property type="match status" value="1"/>
</dbReference>
<feature type="region of interest" description="Disordered" evidence="1">
    <location>
        <begin position="913"/>
        <end position="937"/>
    </location>
</feature>
<feature type="compositionally biased region" description="Acidic residues" evidence="1">
    <location>
        <begin position="412"/>
        <end position="421"/>
    </location>
</feature>
<feature type="compositionally biased region" description="Basic and acidic residues" evidence="1">
    <location>
        <begin position="462"/>
        <end position="483"/>
    </location>
</feature>
<dbReference type="Proteomes" id="UP000737018">
    <property type="component" value="Unassembled WGS sequence"/>
</dbReference>
<sequence>MASAEQPPKKRKLYEPLSEPPLPSSPPPPPPPPSEPPSQPPPPPPQSLPQHEESAVAPPSTPPPLSQEEILIRRRNRDEIRSVHECYKRIRFCLSHNDSAASMPDLEQAYLSLITASRGCSSVQRIVAELIPRYASHCPTALEAAAKVVINMHNWTLAVINRGEDADGVAFLTAKACIFGLVDICCTASSEAPTSSVIRGICFAVFQNVLSFFVSSFEGKDIFQIVDKEILKMQDSADVFAELKQKFSDEDVSSLIKLSKFRVLSLLRIFFRCPKNLLAASFEFFNISLAEGVNKEGQYFLSLVTSKLVEDVAPVLGQTSDGSKTGSIDKSTGSNEELVSDGNRVSVDASSPVPKSCLLAMVLEKDRSLQRWIFSKYKKLTNVSLSNTISDIMSDMKRIIQSYEEVMSVEDSLVDSDADESDPTKYINQQYLVPRISNQREHSSDLSGKKGSSHDIGGLRSMDFESGEHGDLSHGRSSRDLMNHQRLSPRRTPSDFRSNSFEGRNNFFHVEKNQQPWILSLLPNSSGNIMDAIKARDYMRRHFPWRVKFMDVGLGTRGSMKGVAVGSSFHVYVGNVSSQWAKDEILHESRKVHHYKGPYMVTELSNEGAVLMEFETPEEAASVMAHLRQHRMERSNYRAPPANVAVPINNLGNMSSSSIGSPHTRTIPGSPADSCRKRMSHLSSLLSSLRAKYNINQSSSYFDSYISGNSHTAMMREEDKVSSSTLRINFPNISSPFLTDDELMAICSLAVGNVGSVVRLTRANMQMGCGWFVECSSVDAAITVLKNLRGCPGVFFQIEFSQPGKHHPAPFPVKHESSSRELVSPRMKPDNHMNTAQGGYSFQSNWAVSGSTEMPEIGARKVDGYDNKAVIDPSQGGSHVVSGTAEQMWTYKKPEVELHSAPGNIPCMPLATRGPPIPPPQQIHSSPFMRPALPSTK</sequence>
<dbReference type="InterPro" id="IPR052586">
    <property type="entry name" value="ASCC2"/>
</dbReference>
<feature type="region of interest" description="Disordered" evidence="1">
    <location>
        <begin position="1"/>
        <end position="68"/>
    </location>
</feature>
<dbReference type="AlphaFoldDB" id="A0A8J4V928"/>
<reference evidence="2" key="1">
    <citation type="submission" date="2020-03" db="EMBL/GenBank/DDBJ databases">
        <title>Castanea mollissima Vanexum genome sequencing.</title>
        <authorList>
            <person name="Staton M."/>
        </authorList>
    </citation>
    <scope>NUCLEOTIDE SEQUENCE</scope>
    <source>
        <tissue evidence="2">Leaf</tissue>
    </source>
</reference>
<keyword evidence="3" id="KW-1185">Reference proteome</keyword>
<evidence type="ECO:0000256" key="1">
    <source>
        <dbReference type="SAM" id="MobiDB-lite"/>
    </source>
</evidence>
<feature type="compositionally biased region" description="Polar residues" evidence="1">
    <location>
        <begin position="320"/>
        <end position="337"/>
    </location>
</feature>
<gene>
    <name evidence="2" type="ORF">CMV_021559</name>
</gene>